<keyword evidence="2" id="KW-0479">Metal-binding</keyword>
<organism evidence="9 10">
    <name type="scientific">Actinomadura luzonensis</name>
    <dbReference type="NCBI Taxonomy" id="2805427"/>
    <lineage>
        <taxon>Bacteria</taxon>
        <taxon>Bacillati</taxon>
        <taxon>Actinomycetota</taxon>
        <taxon>Actinomycetes</taxon>
        <taxon>Streptosporangiales</taxon>
        <taxon>Thermomonosporaceae</taxon>
        <taxon>Actinomadura</taxon>
    </lineage>
</organism>
<dbReference type="SUPFAM" id="SSF54826">
    <property type="entry name" value="Enolase N-terminal domain-like"/>
    <property type="match status" value="1"/>
</dbReference>
<dbReference type="EC" id="4.2.1.113" evidence="5 6"/>
<evidence type="ECO:0000256" key="6">
    <source>
        <dbReference type="NCBIfam" id="TIGR01928"/>
    </source>
</evidence>
<dbReference type="InterPro" id="IPR036849">
    <property type="entry name" value="Enolase-like_C_sf"/>
</dbReference>
<gene>
    <name evidence="9" type="primary">menC</name>
    <name evidence="9" type="ORF">MF672_035970</name>
</gene>
<dbReference type="SFLD" id="SFLDF00009">
    <property type="entry name" value="o-succinylbenzoate_synthase"/>
    <property type="match status" value="1"/>
</dbReference>
<dbReference type="InterPro" id="IPR029065">
    <property type="entry name" value="Enolase_C-like"/>
</dbReference>
<dbReference type="Proteomes" id="UP001317259">
    <property type="component" value="Unassembled WGS sequence"/>
</dbReference>
<evidence type="ECO:0000313" key="9">
    <source>
        <dbReference type="EMBL" id="MCK2219157.1"/>
    </source>
</evidence>
<reference evidence="9 10" key="1">
    <citation type="submission" date="2022-04" db="EMBL/GenBank/DDBJ databases">
        <title>Genome draft of Actinomadura sp. ATCC 31491.</title>
        <authorList>
            <person name="Shi X."/>
            <person name="Du Y."/>
        </authorList>
    </citation>
    <scope>NUCLEOTIDE SEQUENCE [LARGE SCALE GENOMIC DNA]</scope>
    <source>
        <strain evidence="9 10">ATCC 31491</strain>
    </source>
</reference>
<feature type="compositionally biased region" description="Basic residues" evidence="7">
    <location>
        <begin position="199"/>
        <end position="233"/>
    </location>
</feature>
<dbReference type="InterPro" id="IPR010197">
    <property type="entry name" value="OSBS/NAAAR"/>
</dbReference>
<dbReference type="InterPro" id="IPR029017">
    <property type="entry name" value="Enolase-like_N"/>
</dbReference>
<dbReference type="Gene3D" id="3.20.20.120">
    <property type="entry name" value="Enolase-like C-terminal domain"/>
    <property type="match status" value="1"/>
</dbReference>
<keyword evidence="3" id="KW-0460">Magnesium</keyword>
<dbReference type="Gene3D" id="3.30.390.10">
    <property type="entry name" value="Enolase-like, N-terminal domain"/>
    <property type="match status" value="1"/>
</dbReference>
<evidence type="ECO:0000313" key="10">
    <source>
        <dbReference type="Proteomes" id="UP001317259"/>
    </source>
</evidence>
<evidence type="ECO:0000256" key="1">
    <source>
        <dbReference type="ARBA" id="ARBA00001968"/>
    </source>
</evidence>
<dbReference type="GO" id="GO:0043748">
    <property type="term" value="F:O-succinylbenzoate synthase activity"/>
    <property type="evidence" value="ECO:0007669"/>
    <property type="project" value="UniProtKB-EC"/>
</dbReference>
<dbReference type="EMBL" id="JAKRKC020000002">
    <property type="protein sequence ID" value="MCK2219157.1"/>
    <property type="molecule type" value="Genomic_DNA"/>
</dbReference>
<evidence type="ECO:0000256" key="4">
    <source>
        <dbReference type="ARBA" id="ARBA00023239"/>
    </source>
</evidence>
<evidence type="ECO:0000256" key="2">
    <source>
        <dbReference type="ARBA" id="ARBA00022723"/>
    </source>
</evidence>
<dbReference type="SFLD" id="SFLDS00001">
    <property type="entry name" value="Enolase"/>
    <property type="match status" value="1"/>
</dbReference>
<keyword evidence="10" id="KW-1185">Reference proteome</keyword>
<dbReference type="Pfam" id="PF02746">
    <property type="entry name" value="MR_MLE_N"/>
    <property type="match status" value="1"/>
</dbReference>
<keyword evidence="4 9" id="KW-0456">Lyase</keyword>
<dbReference type="CDD" id="cd03317">
    <property type="entry name" value="NAAAR"/>
    <property type="match status" value="1"/>
</dbReference>
<evidence type="ECO:0000256" key="3">
    <source>
        <dbReference type="ARBA" id="ARBA00022842"/>
    </source>
</evidence>
<accession>A0ABT0G3M6</accession>
<dbReference type="InterPro" id="IPR013341">
    <property type="entry name" value="Mandelate_racemase_N_dom"/>
</dbReference>
<name>A0ABT0G3M6_9ACTN</name>
<dbReference type="SUPFAM" id="SSF51604">
    <property type="entry name" value="Enolase C-terminal domain-like"/>
    <property type="match status" value="1"/>
</dbReference>
<evidence type="ECO:0000259" key="8">
    <source>
        <dbReference type="SMART" id="SM00922"/>
    </source>
</evidence>
<proteinExistence type="predicted"/>
<comment type="caution">
    <text evidence="9">The sequence shown here is derived from an EMBL/GenBank/DDBJ whole genome shotgun (WGS) entry which is preliminary data.</text>
</comment>
<dbReference type="InterPro" id="IPR013342">
    <property type="entry name" value="Mandelate_racemase_C"/>
</dbReference>
<dbReference type="PANTHER" id="PTHR48073:SF5">
    <property type="entry name" value="O-SUCCINYLBENZOATE SYNTHASE"/>
    <property type="match status" value="1"/>
</dbReference>
<comment type="cofactor">
    <cofactor evidence="1">
        <name>a divalent metal cation</name>
        <dbReference type="ChEBI" id="CHEBI:60240"/>
    </cofactor>
</comment>
<dbReference type="PANTHER" id="PTHR48073">
    <property type="entry name" value="O-SUCCINYLBENZOATE SYNTHASE-RELATED"/>
    <property type="match status" value="1"/>
</dbReference>
<feature type="domain" description="Mandelate racemase/muconate lactonizing enzyme C-terminal" evidence="8">
    <location>
        <begin position="389"/>
        <end position="482"/>
    </location>
</feature>
<dbReference type="SFLD" id="SFLDG00180">
    <property type="entry name" value="muconate_cycloisomerase"/>
    <property type="match status" value="1"/>
</dbReference>
<feature type="region of interest" description="Disordered" evidence="7">
    <location>
        <begin position="189"/>
        <end position="233"/>
    </location>
</feature>
<dbReference type="SUPFAM" id="SSF55729">
    <property type="entry name" value="Acyl-CoA N-acyltransferases (Nat)"/>
    <property type="match status" value="1"/>
</dbReference>
<dbReference type="InterPro" id="IPR016181">
    <property type="entry name" value="Acyl_CoA_acyltransferase"/>
</dbReference>
<dbReference type="NCBIfam" id="TIGR01928">
    <property type="entry name" value="menC_lowGC_arch"/>
    <property type="match status" value="1"/>
</dbReference>
<evidence type="ECO:0000256" key="7">
    <source>
        <dbReference type="SAM" id="MobiDB-lite"/>
    </source>
</evidence>
<sequence>MFGVRELRAIAEFEQVYALFEAIWRFGDAAPPVTVELMRALTHAGGYAAGAFDGDRLVGASVGFLAAGDALRSHVTGAVVPGAGHALKLHQRSWARQRGLARVTWTFDPLVRRDAHFSLAKLGARPVAYLPDFYGVTGDAIGLGEESDRLLTEWPTAPGPAPVPAPGCPRGAAVALADDGGRPVPGRAAARRYGAGGGPRRRRAAARRRPGRGPRLAARRTGRARRAHGRGPGRHRVLQQVLLRCGEEGVKITGVELRRIAMPLVAPFRTSFGTETARDVLLVRVVTPEAEGWGECVAMSEPHYSPEYVDGAADVIRRFLLPALPPALDAEAVGRALEPVKGHRMAKAALETAVLDAQLRAAGESFGRFLGAARTRVPCGVSVGIMDTIPQLLDAVAGYLDEGYVRIKLKIEPGWDVEPVRAVRERFGDDVLLQVDANAAYTLADAPRLAKLDAFDLLLVEQPLANDDLVQHARLARLLRTPICLDESIESAAHAAAAIELGSCSIVNIKPGRLGGYLEARRVHDLCRAHGVAVWCGGMLETGLGRAANVALAALPGFTLPGDTSGSRRYYATDVTEPFELADGHLRVPSGPGLGVEPLPEVLAEVTTATEWIAL</sequence>
<dbReference type="Pfam" id="PF13378">
    <property type="entry name" value="MR_MLE_C"/>
    <property type="match status" value="1"/>
</dbReference>
<dbReference type="SMART" id="SM00922">
    <property type="entry name" value="MR_MLE"/>
    <property type="match status" value="1"/>
</dbReference>
<protein>
    <recommendedName>
        <fullName evidence="5 6">o-succinylbenzoate synthase</fullName>
        <ecNumber evidence="5 6">4.2.1.113</ecNumber>
    </recommendedName>
</protein>
<evidence type="ECO:0000256" key="5">
    <source>
        <dbReference type="ARBA" id="ARBA00029491"/>
    </source>
</evidence>